<dbReference type="Pfam" id="PF14029">
    <property type="entry name" value="DUF4244"/>
    <property type="match status" value="1"/>
</dbReference>
<name>A0A6J6EAG9_9ZZZZ</name>
<proteinExistence type="predicted"/>
<reference evidence="1" key="1">
    <citation type="submission" date="2020-05" db="EMBL/GenBank/DDBJ databases">
        <authorList>
            <person name="Chiriac C."/>
            <person name="Salcher M."/>
            <person name="Ghai R."/>
            <person name="Kavagutti S V."/>
        </authorList>
    </citation>
    <scope>NUCLEOTIDE SEQUENCE</scope>
</reference>
<protein>
    <submittedName>
        <fullName evidence="1">Unannotated protein</fullName>
    </submittedName>
</protein>
<accession>A0A6J6EAG9</accession>
<dbReference type="AlphaFoldDB" id="A0A6J6EAG9"/>
<evidence type="ECO:0000313" key="1">
    <source>
        <dbReference type="EMBL" id="CAB4573117.1"/>
    </source>
</evidence>
<sequence length="67" mass="7144">MKKLIQLSKFVRAHAGNDLGMISAEYAMGTLAACGFAGGLFKVLTGAATQDVLWTLVKKALSVFVPW</sequence>
<dbReference type="EMBL" id="CAEZTT010000032">
    <property type="protein sequence ID" value="CAB4573117.1"/>
    <property type="molecule type" value="Genomic_DNA"/>
</dbReference>
<gene>
    <name evidence="1" type="ORF">UFOPK1726_00407</name>
</gene>
<organism evidence="1">
    <name type="scientific">freshwater metagenome</name>
    <dbReference type="NCBI Taxonomy" id="449393"/>
    <lineage>
        <taxon>unclassified sequences</taxon>
        <taxon>metagenomes</taxon>
        <taxon>ecological metagenomes</taxon>
    </lineage>
</organism>
<dbReference type="InterPro" id="IPR025338">
    <property type="entry name" value="DUF4244"/>
</dbReference>